<dbReference type="Proteomes" id="UP000656813">
    <property type="component" value="Unassembled WGS sequence"/>
</dbReference>
<reference evidence="1" key="1">
    <citation type="journal article" date="2014" name="Int. J. Syst. Evol. Microbiol.">
        <title>Complete genome sequence of Corynebacterium casei LMG S-19264T (=DSM 44701T), isolated from a smear-ripened cheese.</title>
        <authorList>
            <consortium name="US DOE Joint Genome Institute (JGI-PGF)"/>
            <person name="Walter F."/>
            <person name="Albersmeier A."/>
            <person name="Kalinowski J."/>
            <person name="Ruckert C."/>
        </authorList>
    </citation>
    <scope>NUCLEOTIDE SEQUENCE</scope>
    <source>
        <strain evidence="1">CGMCC 1.12777</strain>
    </source>
</reference>
<comment type="caution">
    <text evidence="1">The sequence shown here is derived from an EMBL/GenBank/DDBJ whole genome shotgun (WGS) entry which is preliminary data.</text>
</comment>
<name>A0A8J2ZSF0_9BACL</name>
<dbReference type="RefSeq" id="WP_188495201.1">
    <property type="nucleotide sequence ID" value="NZ_BMFV01000001.1"/>
</dbReference>
<accession>A0A8J2ZSF0</accession>
<evidence type="ECO:0000313" key="1">
    <source>
        <dbReference type="EMBL" id="GGH74241.1"/>
    </source>
</evidence>
<dbReference type="SUPFAM" id="SSF140423">
    <property type="entry name" value="MW0975(SA0943)-like"/>
    <property type="match status" value="1"/>
</dbReference>
<organism evidence="1 2">
    <name type="scientific">Pullulanibacillus pueri</name>
    <dbReference type="NCBI Taxonomy" id="1437324"/>
    <lineage>
        <taxon>Bacteria</taxon>
        <taxon>Bacillati</taxon>
        <taxon>Bacillota</taxon>
        <taxon>Bacilli</taxon>
        <taxon>Bacillales</taxon>
        <taxon>Sporolactobacillaceae</taxon>
        <taxon>Pullulanibacillus</taxon>
    </lineage>
</organism>
<dbReference type="AlphaFoldDB" id="A0A8J2ZSF0"/>
<evidence type="ECO:0008006" key="3">
    <source>
        <dbReference type="Google" id="ProtNLM"/>
    </source>
</evidence>
<dbReference type="InterPro" id="IPR019454">
    <property type="entry name" value="Lipoprot_YkyA-like"/>
</dbReference>
<dbReference type="InterPro" id="IPR036785">
    <property type="entry name" value="YkyA-like_sf"/>
</dbReference>
<reference evidence="1" key="2">
    <citation type="submission" date="2020-09" db="EMBL/GenBank/DDBJ databases">
        <authorList>
            <person name="Sun Q."/>
            <person name="Zhou Y."/>
        </authorList>
    </citation>
    <scope>NUCLEOTIDE SEQUENCE</scope>
    <source>
        <strain evidence="1">CGMCC 1.12777</strain>
    </source>
</reference>
<evidence type="ECO:0000313" key="2">
    <source>
        <dbReference type="Proteomes" id="UP000656813"/>
    </source>
</evidence>
<protein>
    <recommendedName>
        <fullName evidence="3">Lipoprotein</fullName>
    </recommendedName>
</protein>
<sequence length="221" mass="25679">MAKHSKPFLACVLALIVITLLSGCNKKSEGDQAFDFMEKAAAEEQTFNEQQQPLVDEEKKEQDLYNKIMNVDVKDDKQVSKYSDQALASIEKRQKMMEKEKKSIDSAYKLFQKAVPHINKVKEEKAQKPGKQTIENMEKRYEAFGDLYKVYTASITDDQKLFKLMTNKKLTTEDLQKQLKVVNDHYESIEKNKETFNKYTESFNKEKQSFYSALGIKSKNK</sequence>
<proteinExistence type="predicted"/>
<dbReference type="EMBL" id="BMFV01000001">
    <property type="protein sequence ID" value="GGH74241.1"/>
    <property type="molecule type" value="Genomic_DNA"/>
</dbReference>
<keyword evidence="2" id="KW-1185">Reference proteome</keyword>
<dbReference type="Pfam" id="PF10368">
    <property type="entry name" value="YkyA"/>
    <property type="match status" value="1"/>
</dbReference>
<dbReference type="Gene3D" id="1.20.120.570">
    <property type="entry name" value="YkyA-like"/>
    <property type="match status" value="1"/>
</dbReference>
<dbReference type="PROSITE" id="PS51257">
    <property type="entry name" value="PROKAR_LIPOPROTEIN"/>
    <property type="match status" value="1"/>
</dbReference>
<gene>
    <name evidence="1" type="ORF">GCM10007096_02260</name>
</gene>